<reference evidence="2 3" key="1">
    <citation type="journal article" date="2019" name="Genome Biol. Evol.">
        <title>Insights into the evolution of the New World diploid cottons (Gossypium, subgenus Houzingenia) based on genome sequencing.</title>
        <authorList>
            <person name="Grover C.E."/>
            <person name="Arick M.A. 2nd"/>
            <person name="Thrash A."/>
            <person name="Conover J.L."/>
            <person name="Sanders W.S."/>
            <person name="Peterson D.G."/>
            <person name="Frelichowski J.E."/>
            <person name="Scheffler J.A."/>
            <person name="Scheffler B.E."/>
            <person name="Wendel J.F."/>
        </authorList>
    </citation>
    <scope>NUCLEOTIDE SEQUENCE [LARGE SCALE GENOMIC DNA]</scope>
    <source>
        <strain evidence="2">57</strain>
        <tissue evidence="2">Leaf</tissue>
    </source>
</reference>
<proteinExistence type="predicted"/>
<organism evidence="2 3">
    <name type="scientific">Gossypium klotzschianum</name>
    <dbReference type="NCBI Taxonomy" id="34286"/>
    <lineage>
        <taxon>Eukaryota</taxon>
        <taxon>Viridiplantae</taxon>
        <taxon>Streptophyta</taxon>
        <taxon>Embryophyta</taxon>
        <taxon>Tracheophyta</taxon>
        <taxon>Spermatophyta</taxon>
        <taxon>Magnoliopsida</taxon>
        <taxon>eudicotyledons</taxon>
        <taxon>Gunneridae</taxon>
        <taxon>Pentapetalae</taxon>
        <taxon>rosids</taxon>
        <taxon>malvids</taxon>
        <taxon>Malvales</taxon>
        <taxon>Malvaceae</taxon>
        <taxon>Malvoideae</taxon>
        <taxon>Gossypium</taxon>
    </lineage>
</organism>
<evidence type="ECO:0000313" key="3">
    <source>
        <dbReference type="Proteomes" id="UP000593573"/>
    </source>
</evidence>
<dbReference type="PANTHER" id="PTHR48200">
    <property type="entry name" value="PROTEIN, PUTATIVE-RELATED"/>
    <property type="match status" value="1"/>
</dbReference>
<name>A0A7J8WDV1_9ROSI</name>
<sequence length="237" mass="28050">MKRLAVGSMTTSEYNEWLVRRINDNIPKPSQGSSQSIKKHLRVVSSELEIIREDFERRNVELEKKIEQMGEEKMNLRLDVDVQKLEVEKLRKRKNKAEEDLDSLKIDYKKLCLLMRTTGLGKTSEKLQEVQTRNEALEKSLSENQKEKGELKDRVAKLERSLRQYQNWNSAIELRVSLSRIDELKKRIEELETALQNCEIQIEYLEANEDHNNEQLHYFQNQVRNRDHIMGEAVVQI</sequence>
<dbReference type="SUPFAM" id="SSF57997">
    <property type="entry name" value="Tropomyosin"/>
    <property type="match status" value="1"/>
</dbReference>
<comment type="caution">
    <text evidence="2">The sequence shown here is derived from an EMBL/GenBank/DDBJ whole genome shotgun (WGS) entry which is preliminary data.</text>
</comment>
<keyword evidence="3" id="KW-1185">Reference proteome</keyword>
<accession>A0A7J8WDV1</accession>
<evidence type="ECO:0000313" key="2">
    <source>
        <dbReference type="EMBL" id="MBA0673186.1"/>
    </source>
</evidence>
<keyword evidence="1" id="KW-0175">Coiled coil</keyword>
<gene>
    <name evidence="2" type="ORF">Goklo_025239</name>
</gene>
<dbReference type="Gene3D" id="1.10.287.1490">
    <property type="match status" value="1"/>
</dbReference>
<feature type="coiled-coil region" evidence="1">
    <location>
        <begin position="45"/>
        <end position="208"/>
    </location>
</feature>
<evidence type="ECO:0000256" key="1">
    <source>
        <dbReference type="SAM" id="Coils"/>
    </source>
</evidence>
<dbReference type="EMBL" id="JABFAB010246835">
    <property type="protein sequence ID" value="MBA0673186.1"/>
    <property type="molecule type" value="Genomic_DNA"/>
</dbReference>
<dbReference type="PANTHER" id="PTHR48200:SF1">
    <property type="entry name" value="AMINOTRANSFERASE-LIKE PLANT MOBILE DOMAIN-CONTAINING PROTEIN"/>
    <property type="match status" value="1"/>
</dbReference>
<dbReference type="Proteomes" id="UP000593573">
    <property type="component" value="Unassembled WGS sequence"/>
</dbReference>
<protein>
    <submittedName>
        <fullName evidence="2">Uncharacterized protein</fullName>
    </submittedName>
</protein>
<dbReference type="AlphaFoldDB" id="A0A7J8WDV1"/>
<dbReference type="OrthoDB" id="1000281at2759"/>